<evidence type="ECO:0000256" key="3">
    <source>
        <dbReference type="ARBA" id="ARBA00022989"/>
    </source>
</evidence>
<dbReference type="GO" id="GO:0065002">
    <property type="term" value="P:intracellular protein transmembrane transport"/>
    <property type="evidence" value="ECO:0007669"/>
    <property type="project" value="TreeGrafter"/>
</dbReference>
<dbReference type="GO" id="GO:0033281">
    <property type="term" value="C:TAT protein transport complex"/>
    <property type="evidence" value="ECO:0007669"/>
    <property type="project" value="TreeGrafter"/>
</dbReference>
<evidence type="ECO:0000256" key="4">
    <source>
        <dbReference type="ARBA" id="ARBA00023136"/>
    </source>
</evidence>
<evidence type="ECO:0000256" key="5">
    <source>
        <dbReference type="SAM" id="Phobius"/>
    </source>
</evidence>
<dbReference type="Pfam" id="PF00902">
    <property type="entry name" value="TatC"/>
    <property type="match status" value="1"/>
</dbReference>
<keyword evidence="2 5" id="KW-0812">Transmembrane</keyword>
<name>A0A3B0UME4_9ZZZZ</name>
<accession>A0A3B0UME4</accession>
<keyword evidence="4 5" id="KW-0472">Membrane</keyword>
<evidence type="ECO:0000256" key="2">
    <source>
        <dbReference type="ARBA" id="ARBA00022692"/>
    </source>
</evidence>
<dbReference type="AlphaFoldDB" id="A0A3B0UME4"/>
<dbReference type="GO" id="GO:0043953">
    <property type="term" value="P:protein transport by the Tat complex"/>
    <property type="evidence" value="ECO:0007669"/>
    <property type="project" value="TreeGrafter"/>
</dbReference>
<protein>
    <submittedName>
        <fullName evidence="6">Twin-arginine translocation protein TatC</fullName>
    </submittedName>
</protein>
<dbReference type="NCBIfam" id="TIGR00945">
    <property type="entry name" value="tatC"/>
    <property type="match status" value="1"/>
</dbReference>
<gene>
    <name evidence="6" type="ORF">MNBD_BACTEROID07-1585</name>
</gene>
<dbReference type="PRINTS" id="PR01840">
    <property type="entry name" value="TATCFAMILY"/>
</dbReference>
<dbReference type="GO" id="GO:0009977">
    <property type="term" value="F:proton motive force dependent protein transmembrane transporter activity"/>
    <property type="evidence" value="ECO:0007669"/>
    <property type="project" value="TreeGrafter"/>
</dbReference>
<dbReference type="PANTHER" id="PTHR30371:SF0">
    <property type="entry name" value="SEC-INDEPENDENT PROTEIN TRANSLOCASE PROTEIN TATC, CHLOROPLASTIC-RELATED"/>
    <property type="match status" value="1"/>
</dbReference>
<comment type="subcellular location">
    <subcellularLocation>
        <location evidence="1">Membrane</location>
        <topology evidence="1">Multi-pass membrane protein</topology>
    </subcellularLocation>
</comment>
<evidence type="ECO:0000313" key="6">
    <source>
        <dbReference type="EMBL" id="VAW30290.1"/>
    </source>
</evidence>
<keyword evidence="3 5" id="KW-1133">Transmembrane helix</keyword>
<evidence type="ECO:0000256" key="1">
    <source>
        <dbReference type="ARBA" id="ARBA00004141"/>
    </source>
</evidence>
<dbReference type="PANTHER" id="PTHR30371">
    <property type="entry name" value="SEC-INDEPENDENT PROTEIN TRANSLOCASE PROTEIN TATC"/>
    <property type="match status" value="1"/>
</dbReference>
<feature type="transmembrane region" description="Helical" evidence="5">
    <location>
        <begin position="126"/>
        <end position="150"/>
    </location>
</feature>
<feature type="transmembrane region" description="Helical" evidence="5">
    <location>
        <begin position="12"/>
        <end position="30"/>
    </location>
</feature>
<dbReference type="EMBL" id="UOET01000497">
    <property type="protein sequence ID" value="VAW30290.1"/>
    <property type="molecule type" value="Genomic_DNA"/>
</dbReference>
<proteinExistence type="inferred from homology"/>
<dbReference type="HAMAP" id="MF_00902">
    <property type="entry name" value="TatC"/>
    <property type="match status" value="1"/>
</dbReference>
<reference evidence="6" key="1">
    <citation type="submission" date="2018-06" db="EMBL/GenBank/DDBJ databases">
        <authorList>
            <person name="Zhirakovskaya E."/>
        </authorList>
    </citation>
    <scope>NUCLEOTIDE SEQUENCE</scope>
</reference>
<organism evidence="6">
    <name type="scientific">hydrothermal vent metagenome</name>
    <dbReference type="NCBI Taxonomy" id="652676"/>
    <lineage>
        <taxon>unclassified sequences</taxon>
        <taxon>metagenomes</taxon>
        <taxon>ecological metagenomes</taxon>
    </lineage>
</organism>
<sequence>MSFWEHLEELRGHIFRSLVVIIVLAVLAFLNRHIIFDTIILAPSSSNFITFRMLCKFGHWLSVDSLCIPNMHLKIISLKMSAQFLTHIYISAVAGFILAFPYVLWEIWRFVQPAMHTNERKYSRGGLLISTLLFLTGIVFSYFTIVPLMVNFLGNYSVSQDVMNQISLSSYISSVVSVTFAVGIVFELPILIYFLTKIGIVTPSFLTKNRKYMIVILLIVSAIITPPDMFSQVLVFVPLWALYELSILVSKRVYKRLQKEAA</sequence>
<dbReference type="InterPro" id="IPR002033">
    <property type="entry name" value="TatC"/>
</dbReference>
<feature type="transmembrane region" description="Helical" evidence="5">
    <location>
        <begin position="170"/>
        <end position="196"/>
    </location>
</feature>
<feature type="transmembrane region" description="Helical" evidence="5">
    <location>
        <begin position="84"/>
        <end position="105"/>
    </location>
</feature>